<comment type="caution">
    <text evidence="1">The sequence shown here is derived from an EMBL/GenBank/DDBJ whole genome shotgun (WGS) entry which is preliminary data.</text>
</comment>
<evidence type="ECO:0000313" key="1">
    <source>
        <dbReference type="EMBL" id="KKN86818.1"/>
    </source>
</evidence>
<organism evidence="1">
    <name type="scientific">marine sediment metagenome</name>
    <dbReference type="NCBI Taxonomy" id="412755"/>
    <lineage>
        <taxon>unclassified sequences</taxon>
        <taxon>metagenomes</taxon>
        <taxon>ecological metagenomes</taxon>
    </lineage>
</organism>
<dbReference type="EMBL" id="LAZR01000143">
    <property type="protein sequence ID" value="KKN86818.1"/>
    <property type="molecule type" value="Genomic_DNA"/>
</dbReference>
<proteinExistence type="predicted"/>
<sequence length="106" mass="11699">MRPAKYSPVYVPSVEGQADIGTVWPVGVMQRNLTLSSATTRKGNNMSKQCGHSIQNHIVSSIEGENVKKCVHCGDVFANGVYANERTVWYLTQGERDTMVSKRVVV</sequence>
<name>A0A0F9X5K0_9ZZZZ</name>
<reference evidence="1" key="1">
    <citation type="journal article" date="2015" name="Nature">
        <title>Complex archaea that bridge the gap between prokaryotes and eukaryotes.</title>
        <authorList>
            <person name="Spang A."/>
            <person name="Saw J.H."/>
            <person name="Jorgensen S.L."/>
            <person name="Zaremba-Niedzwiedzka K."/>
            <person name="Martijn J."/>
            <person name="Lind A.E."/>
            <person name="van Eijk R."/>
            <person name="Schleper C."/>
            <person name="Guy L."/>
            <person name="Ettema T.J."/>
        </authorList>
    </citation>
    <scope>NUCLEOTIDE SEQUENCE</scope>
</reference>
<accession>A0A0F9X5K0</accession>
<gene>
    <name evidence="1" type="ORF">LCGC14_0263770</name>
</gene>
<protein>
    <submittedName>
        <fullName evidence="1">Uncharacterized protein</fullName>
    </submittedName>
</protein>
<dbReference type="AlphaFoldDB" id="A0A0F9X5K0"/>